<dbReference type="EMBL" id="JACHVA010000101">
    <property type="protein sequence ID" value="MBC2602614.1"/>
    <property type="molecule type" value="Genomic_DNA"/>
</dbReference>
<proteinExistence type="predicted"/>
<comment type="caution">
    <text evidence="1">The sequence shown here is derived from an EMBL/GenBank/DDBJ whole genome shotgun (WGS) entry which is preliminary data.</text>
</comment>
<accession>A0A7X1E504</accession>
<dbReference type="InterPro" id="IPR036514">
    <property type="entry name" value="SGNH_hydro_sf"/>
</dbReference>
<keyword evidence="1" id="KW-0378">Hydrolase</keyword>
<evidence type="ECO:0000313" key="1">
    <source>
        <dbReference type="EMBL" id="MBC2602614.1"/>
    </source>
</evidence>
<dbReference type="Proteomes" id="UP000525652">
    <property type="component" value="Unassembled WGS sequence"/>
</dbReference>
<dbReference type="GO" id="GO:0016788">
    <property type="term" value="F:hydrolase activity, acting on ester bonds"/>
    <property type="evidence" value="ECO:0007669"/>
    <property type="project" value="UniProtKB-ARBA"/>
</dbReference>
<reference evidence="1 2" key="1">
    <citation type="submission" date="2020-07" db="EMBL/GenBank/DDBJ databases">
        <authorList>
            <person name="Feng X."/>
        </authorList>
    </citation>
    <scope>NUCLEOTIDE SEQUENCE [LARGE SCALE GENOMIC DNA]</scope>
    <source>
        <strain evidence="1 2">JCM14086</strain>
    </source>
</reference>
<dbReference type="SUPFAM" id="SSF52266">
    <property type="entry name" value="SGNH hydrolase"/>
    <property type="match status" value="1"/>
</dbReference>
<sequence>MEILLSVLLLGLLTTTSGQTEEVSLPRVLIIGDSFKSNAIAERVMARHGVRVNDLNRLTHSFEGRLALPPHDVHYSKAGYQAIGDQVAEEIRAVLAEQ</sequence>
<protein>
    <submittedName>
        <fullName evidence="1">SGNH/GDSL hydrolase family protein</fullName>
    </submittedName>
</protein>
<organism evidence="1 2">
    <name type="scientific">Puniceicoccus vermicola</name>
    <dbReference type="NCBI Taxonomy" id="388746"/>
    <lineage>
        <taxon>Bacteria</taxon>
        <taxon>Pseudomonadati</taxon>
        <taxon>Verrucomicrobiota</taxon>
        <taxon>Opitutia</taxon>
        <taxon>Puniceicoccales</taxon>
        <taxon>Puniceicoccaceae</taxon>
        <taxon>Puniceicoccus</taxon>
    </lineage>
</organism>
<dbReference type="RefSeq" id="WP_185693280.1">
    <property type="nucleotide sequence ID" value="NZ_JACHVA010000101.1"/>
</dbReference>
<name>A0A7X1E504_9BACT</name>
<dbReference type="Gene3D" id="3.40.50.1110">
    <property type="entry name" value="SGNH hydrolase"/>
    <property type="match status" value="1"/>
</dbReference>
<gene>
    <name evidence="1" type="ORF">H5P30_12600</name>
</gene>
<dbReference type="AlphaFoldDB" id="A0A7X1E504"/>
<evidence type="ECO:0000313" key="2">
    <source>
        <dbReference type="Proteomes" id="UP000525652"/>
    </source>
</evidence>
<keyword evidence="2" id="KW-1185">Reference proteome</keyword>